<accession>X1M5P3</accession>
<organism evidence="2">
    <name type="scientific">marine sediment metagenome</name>
    <dbReference type="NCBI Taxonomy" id="412755"/>
    <lineage>
        <taxon>unclassified sequences</taxon>
        <taxon>metagenomes</taxon>
        <taxon>ecological metagenomes</taxon>
    </lineage>
</organism>
<evidence type="ECO:0000256" key="1">
    <source>
        <dbReference type="SAM" id="Phobius"/>
    </source>
</evidence>
<feature type="non-terminal residue" evidence="2">
    <location>
        <position position="1"/>
    </location>
</feature>
<keyword evidence="1" id="KW-1133">Transmembrane helix</keyword>
<evidence type="ECO:0000313" key="2">
    <source>
        <dbReference type="EMBL" id="GAI26937.1"/>
    </source>
</evidence>
<comment type="caution">
    <text evidence="2">The sequence shown here is derived from an EMBL/GenBank/DDBJ whole genome shotgun (WGS) entry which is preliminary data.</text>
</comment>
<reference evidence="2" key="1">
    <citation type="journal article" date="2014" name="Front. Microbiol.">
        <title>High frequency of phylogenetically diverse reductive dehalogenase-homologous genes in deep subseafloor sedimentary metagenomes.</title>
        <authorList>
            <person name="Kawai M."/>
            <person name="Futagami T."/>
            <person name="Toyoda A."/>
            <person name="Takaki Y."/>
            <person name="Nishi S."/>
            <person name="Hori S."/>
            <person name="Arai W."/>
            <person name="Tsubouchi T."/>
            <person name="Morono Y."/>
            <person name="Uchiyama I."/>
            <person name="Ito T."/>
            <person name="Fujiyama A."/>
            <person name="Inagaki F."/>
            <person name="Takami H."/>
        </authorList>
    </citation>
    <scope>NUCLEOTIDE SEQUENCE</scope>
    <source>
        <strain evidence="2">Expedition CK06-06</strain>
    </source>
</reference>
<feature type="transmembrane region" description="Helical" evidence="1">
    <location>
        <begin position="6"/>
        <end position="25"/>
    </location>
</feature>
<keyword evidence="1" id="KW-0472">Membrane</keyword>
<sequence>CYVVPLVFFATFIGIVVGSLLRWVVWRDVKKVLVPCWDIAFKKTSKKGGYVIVYTHDGSEYKGELHFAGIELDPKELVIKNPKLIIRDKNLRVLKEIEIGKEILHRNKISE</sequence>
<dbReference type="AlphaFoldDB" id="X1M5P3"/>
<protein>
    <submittedName>
        <fullName evidence="2">Uncharacterized protein</fullName>
    </submittedName>
</protein>
<dbReference type="EMBL" id="BARV01020402">
    <property type="protein sequence ID" value="GAI26937.1"/>
    <property type="molecule type" value="Genomic_DNA"/>
</dbReference>
<gene>
    <name evidence="2" type="ORF">S06H3_34057</name>
</gene>
<keyword evidence="1" id="KW-0812">Transmembrane</keyword>
<proteinExistence type="predicted"/>
<name>X1M5P3_9ZZZZ</name>